<feature type="compositionally biased region" description="Low complexity" evidence="3">
    <location>
        <begin position="29"/>
        <end position="42"/>
    </location>
</feature>
<evidence type="ECO:0000256" key="2">
    <source>
        <dbReference type="ARBA" id="ARBA00022927"/>
    </source>
</evidence>
<dbReference type="GO" id="GO:0034058">
    <property type="term" value="P:endosomal vesicle fusion"/>
    <property type="evidence" value="ECO:0007669"/>
    <property type="project" value="TreeGrafter"/>
</dbReference>
<evidence type="ECO:0000313" key="5">
    <source>
        <dbReference type="Proteomes" id="UP000324585"/>
    </source>
</evidence>
<sequence>MQSSELAVSCKPFVRTLGADVQEPEVEQEPTSQSPSSGQSASTFPTALPARCRISCVAAYPSGVLCCGTEAGDIVVLDLHGRIVQQIVGVHRGAVSAIAVQPCRGHTALCMVVSTGWSDGVLKSQSLPVPSSTLGLGAIGRDHHGDTKAFTFTHEIGVSARPTCIAIEPEELASAKDMQRVCFAGLDGRVVIHSRQWWGGQDRILRSGEGPVHALCWEGPLIAWATDQRARVYDIKNDRGVCMVDAPISHDIHMLNAGTIPSHEADSSGSGTFNLPPVQDYDSNRMDELNDIQRAFRPKIVCVPGFTQSSFELYLCWPSAIKLLRLRHSNDGHFRPDLIENFKQSEIGGVNQPLKAASSHSNEQQQQSSLKAAAMFFIDSVPFSSDLLLVLAWNRTTGFVIITLSRSSHAIIYYEQVAFPSKEISRSGLTMLSRRGTEDPCAWSWNCAVSPASKWTAAMWKIETPTPYEKVVWLFTRERYMEAYSIAEHADLFAVDANTGSALASQRRNDAHGAGTGIDAERQPSQETFSLDLLGEKLLEQKRKQSMWDELAILIPRVLQNRARGSSATRETAASSSMRRDFQSSAATATAAATQKAIVPKIRAAWRKWIQVFSSEQKLSLLAEHIPVEDLKLDEREVNQLLERLVLESPQTALMSIKAWPRNLFSLTAIIRFVESERKKAPENARLSSLCTDLYFMSGRHDETMALLLDQGNKDVFRHIRTHVLYEGIVASKEQLAKLFELDLTMTVQLLMQAPSSLITTDDVVAVLETMDNHKWIRAYLLQCFRTNPRESAHLHGRLLELLCEEPSPDLLDFLQTSAHYSLDTALKALNQARIETGAQLHEERVYVLSRMGNLGAAMDILLDELGDVPRAVRFTISNGDPLLYNRLVQCASIDDSVLGVLLSHAMLAQDNLDPLALLQLLRPERQVPALRSRIVCLISEMEQERQLRENCKRLLQNDTELFAQQFEDLTRF</sequence>
<dbReference type="InterPro" id="IPR015943">
    <property type="entry name" value="WD40/YVTN_repeat-like_dom_sf"/>
</dbReference>
<keyword evidence="2" id="KW-0653">Protein transport</keyword>
<organism evidence="4 5">
    <name type="scientific">Porphyridium purpureum</name>
    <name type="common">Red alga</name>
    <name type="synonym">Porphyridium cruentum</name>
    <dbReference type="NCBI Taxonomy" id="35688"/>
    <lineage>
        <taxon>Eukaryota</taxon>
        <taxon>Rhodophyta</taxon>
        <taxon>Bangiophyceae</taxon>
        <taxon>Porphyridiales</taxon>
        <taxon>Porphyridiaceae</taxon>
        <taxon>Porphyridium</taxon>
    </lineage>
</organism>
<dbReference type="Proteomes" id="UP000324585">
    <property type="component" value="Unassembled WGS sequence"/>
</dbReference>
<dbReference type="InterPro" id="IPR036322">
    <property type="entry name" value="WD40_repeat_dom_sf"/>
</dbReference>
<dbReference type="OrthoDB" id="244107at2759"/>
<dbReference type="EMBL" id="VRMN01000003">
    <property type="protein sequence ID" value="KAA8495309.1"/>
    <property type="molecule type" value="Genomic_DNA"/>
</dbReference>
<comment type="caution">
    <text evidence="4">The sequence shown here is derived from an EMBL/GenBank/DDBJ whole genome shotgun (WGS) entry which is preliminary data.</text>
</comment>
<keyword evidence="1" id="KW-0813">Transport</keyword>
<dbReference type="GO" id="GO:0005770">
    <property type="term" value="C:late endosome"/>
    <property type="evidence" value="ECO:0007669"/>
    <property type="project" value="TreeGrafter"/>
</dbReference>
<dbReference type="Gene3D" id="2.130.10.10">
    <property type="entry name" value="YVTN repeat-like/Quinoprotein amine dehydrogenase"/>
    <property type="match status" value="1"/>
</dbReference>
<evidence type="ECO:0000256" key="1">
    <source>
        <dbReference type="ARBA" id="ARBA00022448"/>
    </source>
</evidence>
<accession>A0A5J4YUY3</accession>
<gene>
    <name evidence="4" type="ORF">FVE85_1464</name>
</gene>
<dbReference type="PANTHER" id="PTHR12616:SF1">
    <property type="entry name" value="VACUOLAR PROTEIN SORTING-ASSOCIATED PROTEIN 41 HOMOLOG"/>
    <property type="match status" value="1"/>
</dbReference>
<dbReference type="PANTHER" id="PTHR12616">
    <property type="entry name" value="VACUOLAR PROTEIN SORTING VPS41"/>
    <property type="match status" value="1"/>
</dbReference>
<name>A0A5J4YUY3_PORPP</name>
<proteinExistence type="predicted"/>
<dbReference type="GO" id="GO:0006623">
    <property type="term" value="P:protein targeting to vacuole"/>
    <property type="evidence" value="ECO:0007669"/>
    <property type="project" value="InterPro"/>
</dbReference>
<reference evidence="5" key="1">
    <citation type="journal article" date="2019" name="Nat. Commun.">
        <title>Expansion of phycobilisome linker gene families in mesophilic red algae.</title>
        <authorList>
            <person name="Lee J."/>
            <person name="Kim D."/>
            <person name="Bhattacharya D."/>
            <person name="Yoon H.S."/>
        </authorList>
    </citation>
    <scope>NUCLEOTIDE SEQUENCE [LARGE SCALE GENOMIC DNA]</scope>
    <source>
        <strain evidence="5">CCMP 1328</strain>
    </source>
</reference>
<dbReference type="AlphaFoldDB" id="A0A5J4YUY3"/>
<dbReference type="SMART" id="SM00299">
    <property type="entry name" value="CLH"/>
    <property type="match status" value="1"/>
</dbReference>
<protein>
    <submittedName>
        <fullName evidence="4">Vacuolar protein sorting-associated protein 41-like</fullName>
    </submittedName>
</protein>
<feature type="region of interest" description="Disordered" evidence="3">
    <location>
        <begin position="21"/>
        <end position="42"/>
    </location>
</feature>
<dbReference type="Pfam" id="PF23556">
    <property type="entry name" value="TPR_Vps41"/>
    <property type="match status" value="1"/>
</dbReference>
<evidence type="ECO:0000256" key="3">
    <source>
        <dbReference type="SAM" id="MobiDB-lite"/>
    </source>
</evidence>
<dbReference type="InterPro" id="IPR045111">
    <property type="entry name" value="Vps41/Vps8"/>
</dbReference>
<dbReference type="GO" id="GO:0030897">
    <property type="term" value="C:HOPS complex"/>
    <property type="evidence" value="ECO:0007669"/>
    <property type="project" value="TreeGrafter"/>
</dbReference>
<dbReference type="InterPro" id="IPR000547">
    <property type="entry name" value="Clathrin_H-chain/VPS_repeat"/>
</dbReference>
<keyword evidence="5" id="KW-1185">Reference proteome</keyword>
<evidence type="ECO:0000313" key="4">
    <source>
        <dbReference type="EMBL" id="KAA8495309.1"/>
    </source>
</evidence>
<dbReference type="SUPFAM" id="SSF50978">
    <property type="entry name" value="WD40 repeat-like"/>
    <property type="match status" value="1"/>
</dbReference>